<sequence>MEESDEEYEYGAECEEVFLKQERTNYYFEANDFRKDDKLCLIYTNQVLMDKQKGILTHLIKQMNQNLMHSKPLTQISLPVKIFDSRSFLEKIALFFQAAPILCELAARVDASTEEGKIRRFKLIVAFAVSIRQYAIQMRKPFNPILGETYQARIGNYELCMEQVSHHPPISRYHLYHKDEAFHKSKQLQKKGLFQIYGSLEYRPVIWANTAGGHGYGPMTVEFQDFNGLHKIEIWSPITEITGLMYGERTFNFYDTLYVKDPSNSLYAEIVFQPNRNYSEGVTAKVGKYLSSWFIKSNAKELDSIEKRADYFEGVITKDPEVNYKLMRNTISNPPHKIRGNWTEQLLIDDELYWHVDDFQGFQLRIPNQNPVKSKQFLMPSDCRFREDLIYLKRGDEDTAQKWKEVLEEIQRGDRSLREKARKQL</sequence>
<dbReference type="InterPro" id="IPR037239">
    <property type="entry name" value="OSBP_sf"/>
</dbReference>
<dbReference type="AlphaFoldDB" id="A0A8J8T214"/>
<dbReference type="GO" id="GO:0016020">
    <property type="term" value="C:membrane"/>
    <property type="evidence" value="ECO:0007669"/>
    <property type="project" value="TreeGrafter"/>
</dbReference>
<evidence type="ECO:0008006" key="3">
    <source>
        <dbReference type="Google" id="ProtNLM"/>
    </source>
</evidence>
<organism evidence="1 2">
    <name type="scientific">Halteria grandinella</name>
    <dbReference type="NCBI Taxonomy" id="5974"/>
    <lineage>
        <taxon>Eukaryota</taxon>
        <taxon>Sar</taxon>
        <taxon>Alveolata</taxon>
        <taxon>Ciliophora</taxon>
        <taxon>Intramacronucleata</taxon>
        <taxon>Spirotrichea</taxon>
        <taxon>Stichotrichia</taxon>
        <taxon>Sporadotrichida</taxon>
        <taxon>Halteriidae</taxon>
        <taxon>Halteria</taxon>
    </lineage>
</organism>
<dbReference type="PANTHER" id="PTHR10972">
    <property type="entry name" value="OXYSTEROL-BINDING PROTEIN-RELATED"/>
    <property type="match status" value="1"/>
</dbReference>
<dbReference type="Pfam" id="PF01237">
    <property type="entry name" value="Oxysterol_BP"/>
    <property type="match status" value="1"/>
</dbReference>
<dbReference type="PANTHER" id="PTHR10972:SF148">
    <property type="entry name" value="OXYSTEROL-BINDING PROTEIN 9"/>
    <property type="match status" value="1"/>
</dbReference>
<comment type="caution">
    <text evidence="1">The sequence shown here is derived from an EMBL/GenBank/DDBJ whole genome shotgun (WGS) entry which is preliminary data.</text>
</comment>
<dbReference type="InterPro" id="IPR000648">
    <property type="entry name" value="Oxysterol-bd"/>
</dbReference>
<dbReference type="Gene3D" id="2.40.160.120">
    <property type="match status" value="1"/>
</dbReference>
<dbReference type="GO" id="GO:0005829">
    <property type="term" value="C:cytosol"/>
    <property type="evidence" value="ECO:0007669"/>
    <property type="project" value="TreeGrafter"/>
</dbReference>
<gene>
    <name evidence="1" type="ORF">FGO68_gene16931</name>
</gene>
<accession>A0A8J8T214</accession>
<proteinExistence type="predicted"/>
<protein>
    <recommendedName>
        <fullName evidence="3">Oxysterol-binding protein</fullName>
    </recommendedName>
</protein>
<dbReference type="Proteomes" id="UP000785679">
    <property type="component" value="Unassembled WGS sequence"/>
</dbReference>
<keyword evidence="2" id="KW-1185">Reference proteome</keyword>
<dbReference type="SUPFAM" id="SSF144000">
    <property type="entry name" value="Oxysterol-binding protein-like"/>
    <property type="match status" value="1"/>
</dbReference>
<dbReference type="OrthoDB" id="287672at2759"/>
<reference evidence="1" key="1">
    <citation type="submission" date="2019-06" db="EMBL/GenBank/DDBJ databases">
        <authorList>
            <person name="Zheng W."/>
        </authorList>
    </citation>
    <scope>NUCLEOTIDE SEQUENCE</scope>
    <source>
        <strain evidence="1">QDHG01</strain>
    </source>
</reference>
<name>A0A8J8T214_HALGN</name>
<dbReference type="GO" id="GO:0032934">
    <property type="term" value="F:sterol binding"/>
    <property type="evidence" value="ECO:0007669"/>
    <property type="project" value="TreeGrafter"/>
</dbReference>
<evidence type="ECO:0000313" key="1">
    <source>
        <dbReference type="EMBL" id="TNV79309.1"/>
    </source>
</evidence>
<dbReference type="EMBL" id="RRYP01009090">
    <property type="protein sequence ID" value="TNV79309.1"/>
    <property type="molecule type" value="Genomic_DNA"/>
</dbReference>
<evidence type="ECO:0000313" key="2">
    <source>
        <dbReference type="Proteomes" id="UP000785679"/>
    </source>
</evidence>